<reference evidence="3" key="1">
    <citation type="submission" date="2021-11" db="EMBL/GenBank/DDBJ databases">
        <authorList>
            <consortium name="Genoscope - CEA"/>
            <person name="William W."/>
        </authorList>
    </citation>
    <scope>NUCLEOTIDE SEQUENCE</scope>
</reference>
<dbReference type="Pfam" id="PF13649">
    <property type="entry name" value="Methyltransf_25"/>
    <property type="match status" value="1"/>
</dbReference>
<dbReference type="InterPro" id="IPR041698">
    <property type="entry name" value="Methyltransf_25"/>
</dbReference>
<name>A0A8J2SSI9_9STRA</name>
<keyword evidence="1" id="KW-0732">Signal</keyword>
<evidence type="ECO:0000256" key="1">
    <source>
        <dbReference type="SAM" id="SignalP"/>
    </source>
</evidence>
<keyword evidence="4" id="KW-1185">Reference proteome</keyword>
<feature type="signal peptide" evidence="1">
    <location>
        <begin position="1"/>
        <end position="17"/>
    </location>
</feature>
<dbReference type="SUPFAM" id="SSF53335">
    <property type="entry name" value="S-adenosyl-L-methionine-dependent methyltransferases"/>
    <property type="match status" value="1"/>
</dbReference>
<accession>A0A8J2SSI9</accession>
<evidence type="ECO:0000259" key="2">
    <source>
        <dbReference type="Pfam" id="PF13649"/>
    </source>
</evidence>
<comment type="caution">
    <text evidence="3">The sequence shown here is derived from an EMBL/GenBank/DDBJ whole genome shotgun (WGS) entry which is preliminary data.</text>
</comment>
<gene>
    <name evidence="3" type="ORF">PECAL_6P09040</name>
</gene>
<dbReference type="InterPro" id="IPR029063">
    <property type="entry name" value="SAM-dependent_MTases_sf"/>
</dbReference>
<sequence length="349" mass="36018">MRRRCACLVAAVAAADALRSSFTATPPPCDPRTGAALLPFDRQGATSWEGARRRFLSRRPRAPDPGRPEALDWLDADLEGVEAIYDADGVVVREANATGGAWRLLCTSGTVVQSAALLVDAKIHGGCLAGYTRGLGAAAFACTTSRSALVLGLGFGCVAAFLAAHGPHAVTAVEVDPAVVAAAARCAPLPANVDVILADAVDFLRTCDDGAYDVVVIDVFDAESRLPAALSAPAFAEDVARVARRGVAANLVRETSLDTEAGCERLARNLGDATARRGGDCFLAPDPRTDNAQLLALFGGGAAPARVRRRAARRGRRAGVLFDCGAALPIVRCASGGEVVARLRAGAPP</sequence>
<evidence type="ECO:0000313" key="4">
    <source>
        <dbReference type="Proteomes" id="UP000789595"/>
    </source>
</evidence>
<dbReference type="Gene3D" id="3.40.50.150">
    <property type="entry name" value="Vaccinia Virus protein VP39"/>
    <property type="match status" value="1"/>
</dbReference>
<protein>
    <recommendedName>
        <fullName evidence="2">Methyltransferase domain-containing protein</fullName>
    </recommendedName>
</protein>
<evidence type="ECO:0000313" key="3">
    <source>
        <dbReference type="EMBL" id="CAH0379293.1"/>
    </source>
</evidence>
<proteinExistence type="predicted"/>
<dbReference type="EMBL" id="CAKKNE010000006">
    <property type="protein sequence ID" value="CAH0379293.1"/>
    <property type="molecule type" value="Genomic_DNA"/>
</dbReference>
<feature type="domain" description="Methyltransferase" evidence="2">
    <location>
        <begin position="149"/>
        <end position="221"/>
    </location>
</feature>
<feature type="chain" id="PRO_5035162056" description="Methyltransferase domain-containing protein" evidence="1">
    <location>
        <begin position="18"/>
        <end position="349"/>
    </location>
</feature>
<organism evidence="3 4">
    <name type="scientific">Pelagomonas calceolata</name>
    <dbReference type="NCBI Taxonomy" id="35677"/>
    <lineage>
        <taxon>Eukaryota</taxon>
        <taxon>Sar</taxon>
        <taxon>Stramenopiles</taxon>
        <taxon>Ochrophyta</taxon>
        <taxon>Pelagophyceae</taxon>
        <taxon>Pelagomonadales</taxon>
        <taxon>Pelagomonadaceae</taxon>
        <taxon>Pelagomonas</taxon>
    </lineage>
</organism>
<dbReference type="Proteomes" id="UP000789595">
    <property type="component" value="Unassembled WGS sequence"/>
</dbReference>
<dbReference type="AlphaFoldDB" id="A0A8J2SSI9"/>